<keyword evidence="2" id="KW-0645">Protease</keyword>
<keyword evidence="1" id="KW-0732">Signal</keyword>
<dbReference type="InterPro" id="IPR009003">
    <property type="entry name" value="Peptidase_S1_PA"/>
</dbReference>
<evidence type="ECO:0000256" key="1">
    <source>
        <dbReference type="SAM" id="SignalP"/>
    </source>
</evidence>
<dbReference type="Pfam" id="PF13365">
    <property type="entry name" value="Trypsin_2"/>
    <property type="match status" value="1"/>
</dbReference>
<feature type="signal peptide" evidence="1">
    <location>
        <begin position="1"/>
        <end position="19"/>
    </location>
</feature>
<dbReference type="EMBL" id="CP050066">
    <property type="protein sequence ID" value="QIP06960.1"/>
    <property type="molecule type" value="Genomic_DNA"/>
</dbReference>
<keyword evidence="2" id="KW-0378">Hydrolase</keyword>
<dbReference type="GO" id="GO:0004252">
    <property type="term" value="F:serine-type endopeptidase activity"/>
    <property type="evidence" value="ECO:0007669"/>
    <property type="project" value="InterPro"/>
</dbReference>
<evidence type="ECO:0000313" key="3">
    <source>
        <dbReference type="Proteomes" id="UP000500895"/>
    </source>
</evidence>
<name>A0A6G9A3E5_9BRAD</name>
<accession>A0A6G9A3E5</accession>
<dbReference type="Gene3D" id="2.40.10.10">
    <property type="entry name" value="Trypsin-like serine proteases"/>
    <property type="match status" value="2"/>
</dbReference>
<gene>
    <name evidence="2" type="ORF">HAV00_12130</name>
</gene>
<protein>
    <submittedName>
        <fullName evidence="2">Serine protease</fullName>
    </submittedName>
</protein>
<reference evidence="2 3" key="1">
    <citation type="journal article" date="2020" name="Int. J. Syst. Evol. Microbiol.">
        <title>Description and complete genome sequences of Bradyrhizobium symbiodeficiens sp. nov., a non-symbiotic bacterium associated with legumes native to Canada.</title>
        <authorList>
            <person name="Bromfield E.S.P."/>
            <person name="Cloutier S."/>
            <person name="Nguyen H.D.T."/>
        </authorList>
    </citation>
    <scope>NUCLEOTIDE SEQUENCE [LARGE SCALE GENOMIC DNA]</scope>
    <source>
        <strain evidence="2 3">101S1MB</strain>
    </source>
</reference>
<dbReference type="PRINTS" id="PR00834">
    <property type="entry name" value="PROTEASES2C"/>
</dbReference>
<dbReference type="PANTHER" id="PTHR43019">
    <property type="entry name" value="SERINE ENDOPROTEASE DEGS"/>
    <property type="match status" value="1"/>
</dbReference>
<proteinExistence type="predicted"/>
<dbReference type="InterPro" id="IPR001940">
    <property type="entry name" value="Peptidase_S1C"/>
</dbReference>
<dbReference type="RefSeq" id="WP_166467703.1">
    <property type="nucleotide sequence ID" value="NZ_CP050066.2"/>
</dbReference>
<sequence length="415" mass="42967">MWLKSLIIASLLQVGIAGAADAAGPFGSVNIGNWIGGAFSNDQTGAFSHCAATTPYANGVILVVSQNSAGTWSLAFASPSYRFNKGENAAIDVTFDGREQARLYATAYQSNMLTAIMPLNVVRTFQKASLMVATAGRAVLNFDLTSTGPVIAALANCASKVKADGLDKAGDFTKIAAKPAVAGDKQGAPPAKPGRTGTFTGTGFVVSPNGHIVTNSHVIDSCTGDIKGNLAGEAAMVLRVVSSDATNDLALLQAPSTAAFKDFAKIRDRSMHSGDSVVAIGFPLHGYLSSDLTVTTGIVSSLSGFRNHTGRLQISAAIQAGNSGGPLFDLSGQVAGIVVAKLNALRMIKETGQLTENINFAIKTGALRDFLDNSVVPYQTAEPKGELKTADIAANARAYTMLISCTGMEQADAKR</sequence>
<dbReference type="GO" id="GO:0006508">
    <property type="term" value="P:proteolysis"/>
    <property type="evidence" value="ECO:0007669"/>
    <property type="project" value="UniProtKB-KW"/>
</dbReference>
<feature type="chain" id="PRO_5026235178" evidence="1">
    <location>
        <begin position="20"/>
        <end position="415"/>
    </location>
</feature>
<organism evidence="2 3">
    <name type="scientific">Bradyrhizobium symbiodeficiens</name>
    <dbReference type="NCBI Taxonomy" id="1404367"/>
    <lineage>
        <taxon>Bacteria</taxon>
        <taxon>Pseudomonadati</taxon>
        <taxon>Pseudomonadota</taxon>
        <taxon>Alphaproteobacteria</taxon>
        <taxon>Hyphomicrobiales</taxon>
        <taxon>Nitrobacteraceae</taxon>
        <taxon>Bradyrhizobium</taxon>
    </lineage>
</organism>
<evidence type="ECO:0000313" key="2">
    <source>
        <dbReference type="EMBL" id="QIP06960.1"/>
    </source>
</evidence>
<dbReference type="InterPro" id="IPR043504">
    <property type="entry name" value="Peptidase_S1_PA_chymotrypsin"/>
</dbReference>
<dbReference type="Proteomes" id="UP000500895">
    <property type="component" value="Chromosome"/>
</dbReference>
<dbReference type="AlphaFoldDB" id="A0A6G9A3E5"/>
<dbReference type="SUPFAM" id="SSF50494">
    <property type="entry name" value="Trypsin-like serine proteases"/>
    <property type="match status" value="1"/>
</dbReference>
<dbReference type="PANTHER" id="PTHR43019:SF23">
    <property type="entry name" value="PROTEASE DO-LIKE 5, CHLOROPLASTIC"/>
    <property type="match status" value="1"/>
</dbReference>